<evidence type="ECO:0000313" key="4">
    <source>
        <dbReference type="EMBL" id="GHJ89611.1"/>
    </source>
</evidence>
<feature type="compositionally biased region" description="Polar residues" evidence="2">
    <location>
        <begin position="180"/>
        <end position="189"/>
    </location>
</feature>
<dbReference type="PROSITE" id="PS50157">
    <property type="entry name" value="ZINC_FINGER_C2H2_2"/>
    <property type="match status" value="1"/>
</dbReference>
<feature type="region of interest" description="Disordered" evidence="2">
    <location>
        <begin position="168"/>
        <end position="224"/>
    </location>
</feature>
<feature type="compositionally biased region" description="Low complexity" evidence="2">
    <location>
        <begin position="199"/>
        <end position="211"/>
    </location>
</feature>
<dbReference type="Gene3D" id="3.30.160.60">
    <property type="entry name" value="Classic Zinc Finger"/>
    <property type="match status" value="1"/>
</dbReference>
<evidence type="ECO:0000256" key="2">
    <source>
        <dbReference type="SAM" id="MobiDB-lite"/>
    </source>
</evidence>
<evidence type="ECO:0000259" key="3">
    <source>
        <dbReference type="PROSITE" id="PS50157"/>
    </source>
</evidence>
<organism evidence="4 5">
    <name type="scientific">Naganishia liquefaciens</name>
    <dbReference type="NCBI Taxonomy" id="104408"/>
    <lineage>
        <taxon>Eukaryota</taxon>
        <taxon>Fungi</taxon>
        <taxon>Dikarya</taxon>
        <taxon>Basidiomycota</taxon>
        <taxon>Agaricomycotina</taxon>
        <taxon>Tremellomycetes</taxon>
        <taxon>Filobasidiales</taxon>
        <taxon>Filobasidiaceae</taxon>
        <taxon>Naganishia</taxon>
    </lineage>
</organism>
<keyword evidence="5" id="KW-1185">Reference proteome</keyword>
<gene>
    <name evidence="4" type="ORF">NliqN6_6013</name>
</gene>
<dbReference type="SMART" id="SM00355">
    <property type="entry name" value="ZnF_C2H2"/>
    <property type="match status" value="2"/>
</dbReference>
<keyword evidence="1" id="KW-0862">Zinc</keyword>
<dbReference type="OrthoDB" id="6077919at2759"/>
<feature type="region of interest" description="Disordered" evidence="2">
    <location>
        <begin position="1"/>
        <end position="62"/>
    </location>
</feature>
<dbReference type="EMBL" id="BLZA01000049">
    <property type="protein sequence ID" value="GHJ89611.1"/>
    <property type="molecule type" value="Genomic_DNA"/>
</dbReference>
<dbReference type="PROSITE" id="PS00028">
    <property type="entry name" value="ZINC_FINGER_C2H2_1"/>
    <property type="match status" value="1"/>
</dbReference>
<comment type="caution">
    <text evidence="4">The sequence shown here is derived from an EMBL/GenBank/DDBJ whole genome shotgun (WGS) entry which is preliminary data.</text>
</comment>
<dbReference type="AlphaFoldDB" id="A0A8H3TXW8"/>
<name>A0A8H3TXW8_9TREE</name>
<feature type="compositionally biased region" description="Polar residues" evidence="2">
    <location>
        <begin position="26"/>
        <end position="42"/>
    </location>
</feature>
<feature type="domain" description="C2H2-type" evidence="3">
    <location>
        <begin position="148"/>
        <end position="176"/>
    </location>
</feature>
<keyword evidence="1" id="KW-0479">Metal-binding</keyword>
<proteinExistence type="predicted"/>
<evidence type="ECO:0000313" key="5">
    <source>
        <dbReference type="Proteomes" id="UP000620104"/>
    </source>
</evidence>
<keyword evidence="1" id="KW-0863">Zinc-finger</keyword>
<protein>
    <recommendedName>
        <fullName evidence="3">C2H2-type domain-containing protein</fullName>
    </recommendedName>
</protein>
<evidence type="ECO:0000256" key="1">
    <source>
        <dbReference type="PROSITE-ProRule" id="PRU00042"/>
    </source>
</evidence>
<accession>A0A8H3TXW8</accession>
<dbReference type="Proteomes" id="UP000620104">
    <property type="component" value="Unassembled WGS sequence"/>
</dbReference>
<reference evidence="4" key="1">
    <citation type="submission" date="2020-07" db="EMBL/GenBank/DDBJ databases">
        <title>Draft Genome Sequence of a Deep-Sea Yeast, Naganishia (Cryptococcus) liquefaciens strain N6.</title>
        <authorList>
            <person name="Han Y.W."/>
            <person name="Kajitani R."/>
            <person name="Morimoto H."/>
            <person name="Parhat M."/>
            <person name="Tsubouchi H."/>
            <person name="Bakenova O."/>
            <person name="Ogata M."/>
            <person name="Argunhan B."/>
            <person name="Aoki R."/>
            <person name="Kajiwara S."/>
            <person name="Itoh T."/>
            <person name="Iwasaki H."/>
        </authorList>
    </citation>
    <scope>NUCLEOTIDE SEQUENCE</scope>
    <source>
        <strain evidence="4">N6</strain>
    </source>
</reference>
<sequence>MANPEKKRALQHLPGTPSPFLDRPNWKSTQDTPIRGQTTLSAAPQPHVAGSSPTPLSSLVADRGTDYDLGDDFFFEFDSDSDRSESAQPLALCVARDKLRAEGYTVLPPYREPDGAMPNSQLRWQEATKQKQPTAVDIICSPTAKRRITCVKCPRQFGTLGRLVQHIKTDHPGSFRQRRPGSSNASARSRNGEKRREGSGSQTASRASRSTAEPKVAGPHSGGPALVMHAVDVAESDKTTPVANSLSIGNDIPAVGPEHRIYFHCDCAFKRFFCKTDSLLGHLERCHKEQPWKCTTCKREFLTKSGFKNHLEKEKPGHMRYHAVPATGPPILGSVERPIDLDLVVDVKRERM</sequence>
<dbReference type="GO" id="GO:0008270">
    <property type="term" value="F:zinc ion binding"/>
    <property type="evidence" value="ECO:0007669"/>
    <property type="project" value="UniProtKB-KW"/>
</dbReference>
<dbReference type="InterPro" id="IPR013087">
    <property type="entry name" value="Znf_C2H2_type"/>
</dbReference>